<gene>
    <name evidence="1" type="primary">Trpgamma_6</name>
    <name evidence="1" type="ORF">E2C01_092763</name>
</gene>
<name>A0A5B7JT22_PORTR</name>
<keyword evidence="2" id="KW-1185">Reference proteome</keyword>
<accession>A0A5B7JT22</accession>
<evidence type="ECO:0000313" key="1">
    <source>
        <dbReference type="EMBL" id="MPC97446.1"/>
    </source>
</evidence>
<keyword evidence="1" id="KW-0675">Receptor</keyword>
<comment type="caution">
    <text evidence="1">The sequence shown here is derived from an EMBL/GenBank/DDBJ whole genome shotgun (WGS) entry which is preliminary data.</text>
</comment>
<dbReference type="OrthoDB" id="2373987at2759"/>
<organism evidence="1 2">
    <name type="scientific">Portunus trituberculatus</name>
    <name type="common">Swimming crab</name>
    <name type="synonym">Neptunus trituberculatus</name>
    <dbReference type="NCBI Taxonomy" id="210409"/>
    <lineage>
        <taxon>Eukaryota</taxon>
        <taxon>Metazoa</taxon>
        <taxon>Ecdysozoa</taxon>
        <taxon>Arthropoda</taxon>
        <taxon>Crustacea</taxon>
        <taxon>Multicrustacea</taxon>
        <taxon>Malacostraca</taxon>
        <taxon>Eumalacostraca</taxon>
        <taxon>Eucarida</taxon>
        <taxon>Decapoda</taxon>
        <taxon>Pleocyemata</taxon>
        <taxon>Brachyura</taxon>
        <taxon>Eubrachyura</taxon>
        <taxon>Portunoidea</taxon>
        <taxon>Portunidae</taxon>
        <taxon>Portuninae</taxon>
        <taxon>Portunus</taxon>
    </lineage>
</organism>
<dbReference type="AlphaFoldDB" id="A0A5B7JT22"/>
<sequence>MKFAEELLGHARSSTELAVMLNHDPECVVPYEDGEHMSLKRLELAIDCKQKRVFRGSPEHPAAARGAVVRGRARVQEEVHRGEVHGDF</sequence>
<proteinExistence type="predicted"/>
<dbReference type="EMBL" id="VSRR010110003">
    <property type="protein sequence ID" value="MPC97446.1"/>
    <property type="molecule type" value="Genomic_DNA"/>
</dbReference>
<evidence type="ECO:0000313" key="2">
    <source>
        <dbReference type="Proteomes" id="UP000324222"/>
    </source>
</evidence>
<dbReference type="Proteomes" id="UP000324222">
    <property type="component" value="Unassembled WGS sequence"/>
</dbReference>
<reference evidence="1 2" key="1">
    <citation type="submission" date="2019-05" db="EMBL/GenBank/DDBJ databases">
        <title>Another draft genome of Portunus trituberculatus and its Hox gene families provides insights of decapod evolution.</title>
        <authorList>
            <person name="Jeong J.-H."/>
            <person name="Song I."/>
            <person name="Kim S."/>
            <person name="Choi T."/>
            <person name="Kim D."/>
            <person name="Ryu S."/>
            <person name="Kim W."/>
        </authorList>
    </citation>
    <scope>NUCLEOTIDE SEQUENCE [LARGE SCALE GENOMIC DNA]</scope>
    <source>
        <tissue evidence="1">Muscle</tissue>
    </source>
</reference>
<protein>
    <submittedName>
        <fullName evidence="1">Transient receptor potential-gamma protein</fullName>
    </submittedName>
</protein>